<dbReference type="Pfam" id="PF04931">
    <property type="entry name" value="DNA_pol_phi"/>
    <property type="match status" value="1"/>
</dbReference>
<dbReference type="InterPro" id="IPR007015">
    <property type="entry name" value="DNA_pol_V/MYBBP1A"/>
</dbReference>
<evidence type="ECO:0000256" key="2">
    <source>
        <dbReference type="ARBA" id="ARBA00023242"/>
    </source>
</evidence>
<gene>
    <name evidence="4" type="ORF">J1N35_015779</name>
</gene>
<sequence length="148" mass="16983">MMMTNRPSKTCWKWRERNCELSSDANKLHALRYLLILLLLQVLLQPGEFSDAASELITCCKKVILHSYGEDDLDDDTAPELTDVFRCFCGDVTDDGLLRMLWIIEKDLNPARHQQDEDKLLGAEKDEDVGEAETGETAKKDRRRIRGL</sequence>
<comment type="caution">
    <text evidence="4">The sequence shown here is derived from an EMBL/GenBank/DDBJ whole genome shotgun (WGS) entry which is preliminary data.</text>
</comment>
<dbReference type="EMBL" id="JAIQCV010000005">
    <property type="protein sequence ID" value="KAH1098858.1"/>
    <property type="molecule type" value="Genomic_DNA"/>
</dbReference>
<reference evidence="4 5" key="1">
    <citation type="journal article" date="2021" name="Plant Biotechnol. J.">
        <title>Multi-omics assisted identification of the key and species-specific regulatory components of drought-tolerant mechanisms in Gossypium stocksii.</title>
        <authorList>
            <person name="Yu D."/>
            <person name="Ke L."/>
            <person name="Zhang D."/>
            <person name="Wu Y."/>
            <person name="Sun Y."/>
            <person name="Mei J."/>
            <person name="Sun J."/>
            <person name="Sun Y."/>
        </authorList>
    </citation>
    <scope>NUCLEOTIDE SEQUENCE [LARGE SCALE GENOMIC DNA]</scope>
    <source>
        <strain evidence="5">cv. E1</strain>
        <tissue evidence="4">Leaf</tissue>
    </source>
</reference>
<protein>
    <submittedName>
        <fullName evidence="4">Uncharacterized protein</fullName>
    </submittedName>
</protein>
<dbReference type="GO" id="GO:0006355">
    <property type="term" value="P:regulation of DNA-templated transcription"/>
    <property type="evidence" value="ECO:0007669"/>
    <property type="project" value="InterPro"/>
</dbReference>
<dbReference type="AlphaFoldDB" id="A0A9D3VXI6"/>
<proteinExistence type="predicted"/>
<dbReference type="PANTHER" id="PTHR13213:SF2">
    <property type="entry name" value="MYB-BINDING PROTEIN 1A"/>
    <property type="match status" value="1"/>
</dbReference>
<dbReference type="Proteomes" id="UP000828251">
    <property type="component" value="Unassembled WGS sequence"/>
</dbReference>
<evidence type="ECO:0000256" key="1">
    <source>
        <dbReference type="ARBA" id="ARBA00004123"/>
    </source>
</evidence>
<evidence type="ECO:0000256" key="3">
    <source>
        <dbReference type="SAM" id="MobiDB-lite"/>
    </source>
</evidence>
<keyword evidence="2" id="KW-0539">Nucleus</keyword>
<name>A0A9D3VXI6_9ROSI</name>
<organism evidence="4 5">
    <name type="scientific">Gossypium stocksii</name>
    <dbReference type="NCBI Taxonomy" id="47602"/>
    <lineage>
        <taxon>Eukaryota</taxon>
        <taxon>Viridiplantae</taxon>
        <taxon>Streptophyta</taxon>
        <taxon>Embryophyta</taxon>
        <taxon>Tracheophyta</taxon>
        <taxon>Spermatophyta</taxon>
        <taxon>Magnoliopsida</taxon>
        <taxon>eudicotyledons</taxon>
        <taxon>Gunneridae</taxon>
        <taxon>Pentapetalae</taxon>
        <taxon>rosids</taxon>
        <taxon>malvids</taxon>
        <taxon>Malvales</taxon>
        <taxon>Malvaceae</taxon>
        <taxon>Malvoideae</taxon>
        <taxon>Gossypium</taxon>
    </lineage>
</organism>
<feature type="compositionally biased region" description="Acidic residues" evidence="3">
    <location>
        <begin position="125"/>
        <end position="134"/>
    </location>
</feature>
<dbReference type="GO" id="GO:0003677">
    <property type="term" value="F:DNA binding"/>
    <property type="evidence" value="ECO:0007669"/>
    <property type="project" value="InterPro"/>
</dbReference>
<feature type="region of interest" description="Disordered" evidence="3">
    <location>
        <begin position="113"/>
        <end position="148"/>
    </location>
</feature>
<evidence type="ECO:0000313" key="5">
    <source>
        <dbReference type="Proteomes" id="UP000828251"/>
    </source>
</evidence>
<evidence type="ECO:0000313" key="4">
    <source>
        <dbReference type="EMBL" id="KAH1098858.1"/>
    </source>
</evidence>
<accession>A0A9D3VXI6</accession>
<feature type="compositionally biased region" description="Basic and acidic residues" evidence="3">
    <location>
        <begin position="113"/>
        <end position="124"/>
    </location>
</feature>
<dbReference type="GO" id="GO:0005730">
    <property type="term" value="C:nucleolus"/>
    <property type="evidence" value="ECO:0007669"/>
    <property type="project" value="InterPro"/>
</dbReference>
<dbReference type="OrthoDB" id="10640224at2759"/>
<comment type="subcellular location">
    <subcellularLocation>
        <location evidence="1">Nucleus</location>
    </subcellularLocation>
</comment>
<keyword evidence="5" id="KW-1185">Reference proteome</keyword>
<dbReference type="PANTHER" id="PTHR13213">
    <property type="entry name" value="MYB-BINDING PROTEIN 1A FAMILY MEMBER"/>
    <property type="match status" value="1"/>
</dbReference>